<proteinExistence type="predicted"/>
<evidence type="ECO:0000313" key="2">
    <source>
        <dbReference type="EMBL" id="KAG5568751.1"/>
    </source>
</evidence>
<dbReference type="PANTHER" id="PTHR48040:SF32">
    <property type="entry name" value="PLEIOTROPIC DRUG RESISTANCE PROTEIN 1-LIKE ISOFORM X1"/>
    <property type="match status" value="1"/>
</dbReference>
<evidence type="ECO:0000313" key="3">
    <source>
        <dbReference type="Proteomes" id="UP000824120"/>
    </source>
</evidence>
<dbReference type="EMBL" id="JACXVP010000052">
    <property type="protein sequence ID" value="KAG5568751.1"/>
    <property type="molecule type" value="Genomic_DNA"/>
</dbReference>
<keyword evidence="3" id="KW-1185">Reference proteome</keyword>
<accession>A0A9J5W079</accession>
<name>A0A9J5W079_SOLCO</name>
<dbReference type="PANTHER" id="PTHR48040">
    <property type="entry name" value="PLEIOTROPIC DRUG RESISTANCE PROTEIN 1-LIKE ISOFORM X1"/>
    <property type="match status" value="1"/>
</dbReference>
<keyword evidence="1" id="KW-1133">Transmembrane helix</keyword>
<keyword evidence="1" id="KW-0812">Transmembrane</keyword>
<keyword evidence="1" id="KW-0472">Membrane</keyword>
<feature type="transmembrane region" description="Helical" evidence="1">
    <location>
        <begin position="268"/>
        <end position="288"/>
    </location>
</feature>
<feature type="transmembrane region" description="Helical" evidence="1">
    <location>
        <begin position="181"/>
        <end position="200"/>
    </location>
</feature>
<dbReference type="AlphaFoldDB" id="A0A9J5W079"/>
<dbReference type="InterPro" id="IPR012340">
    <property type="entry name" value="NA-bd_OB-fold"/>
</dbReference>
<reference evidence="2" key="1">
    <citation type="submission" date="2020-09" db="EMBL/GenBank/DDBJ databases">
        <title>De no assembly of potato wild relative species, Solanum commersonii.</title>
        <authorList>
            <person name="Cho K."/>
        </authorList>
    </citation>
    <scope>NUCLEOTIDE SEQUENCE</scope>
    <source>
        <strain evidence="2">LZ3.2</strain>
        <tissue evidence="2">Leaf</tissue>
    </source>
</reference>
<comment type="caution">
    <text evidence="2">The sequence shown here is derived from an EMBL/GenBank/DDBJ whole genome shotgun (WGS) entry which is preliminary data.</text>
</comment>
<gene>
    <name evidence="2" type="ORF">H5410_064235</name>
</gene>
<dbReference type="Gene3D" id="2.40.50.140">
    <property type="entry name" value="Nucleic acid-binding proteins"/>
    <property type="match status" value="2"/>
</dbReference>
<sequence length="346" mass="39479">MKRGGHQIYVGPLGRYSCHLIKYFESLPGVSKIKEAYNPPTSMLEVTATSQKITLGVDFADLYKKSDLYKRNKALITQLSTPQKPSTFTECSCYPAATTFWLPILPATMVLRVNINQIEPATRDWICKVQIVDIARPRESLDKKCTFQNLILEDEEECQIKAVMYADEIQHNHLLHFSTHIINYHQSIIIVLTLLSLYSYTLRNNQFLLTLWKDFGEIEGHEIASKMATEADLPVILGRSIGISTYQGLSLQTRYNSTLRVNPNYPQAVALINWYLHLLFILQLYFACTKPTKRIIYSNNRAKENRTTLLSCPSEKTSTSSSISPMIVIPPANNFSLLQKSRQHLL</sequence>
<dbReference type="Proteomes" id="UP000824120">
    <property type="component" value="Unassembled WGS sequence"/>
</dbReference>
<protein>
    <submittedName>
        <fullName evidence="2">Uncharacterized protein</fullName>
    </submittedName>
</protein>
<organism evidence="2 3">
    <name type="scientific">Solanum commersonii</name>
    <name type="common">Commerson's wild potato</name>
    <name type="synonym">Commerson's nightshade</name>
    <dbReference type="NCBI Taxonomy" id="4109"/>
    <lineage>
        <taxon>Eukaryota</taxon>
        <taxon>Viridiplantae</taxon>
        <taxon>Streptophyta</taxon>
        <taxon>Embryophyta</taxon>
        <taxon>Tracheophyta</taxon>
        <taxon>Spermatophyta</taxon>
        <taxon>Magnoliopsida</taxon>
        <taxon>eudicotyledons</taxon>
        <taxon>Gunneridae</taxon>
        <taxon>Pentapetalae</taxon>
        <taxon>asterids</taxon>
        <taxon>lamiids</taxon>
        <taxon>Solanales</taxon>
        <taxon>Solanaceae</taxon>
        <taxon>Solanoideae</taxon>
        <taxon>Solaneae</taxon>
        <taxon>Solanum</taxon>
    </lineage>
</organism>
<evidence type="ECO:0000256" key="1">
    <source>
        <dbReference type="SAM" id="Phobius"/>
    </source>
</evidence>